<dbReference type="AlphaFoldDB" id="A0A2M7TB19"/>
<feature type="non-terminal residue" evidence="2">
    <location>
        <position position="1"/>
    </location>
</feature>
<proteinExistence type="predicted"/>
<organism evidence="2 3">
    <name type="scientific">Candidatus Aquicultor secundus</name>
    <dbReference type="NCBI Taxonomy" id="1973895"/>
    <lineage>
        <taxon>Bacteria</taxon>
        <taxon>Bacillati</taxon>
        <taxon>Actinomycetota</taxon>
        <taxon>Candidatus Aquicultoria</taxon>
        <taxon>Candidatus Aquicultorales</taxon>
        <taxon>Candidatus Aquicultoraceae</taxon>
        <taxon>Candidatus Aquicultor</taxon>
    </lineage>
</organism>
<feature type="region of interest" description="Disordered" evidence="1">
    <location>
        <begin position="1"/>
        <end position="24"/>
    </location>
</feature>
<comment type="caution">
    <text evidence="2">The sequence shown here is derived from an EMBL/GenBank/DDBJ whole genome shotgun (WGS) entry which is preliminary data.</text>
</comment>
<evidence type="ECO:0000313" key="2">
    <source>
        <dbReference type="EMBL" id="PIZ42271.1"/>
    </source>
</evidence>
<sequence>YEEIGHKGGQKVKELIERGKRAEE</sequence>
<evidence type="ECO:0000256" key="1">
    <source>
        <dbReference type="SAM" id="MobiDB-lite"/>
    </source>
</evidence>
<accession>A0A2M7TB19</accession>
<protein>
    <submittedName>
        <fullName evidence="2">General stress protein B</fullName>
    </submittedName>
</protein>
<dbReference type="Proteomes" id="UP000230956">
    <property type="component" value="Unassembled WGS sequence"/>
</dbReference>
<name>A0A2M7TB19_9ACTN</name>
<gene>
    <name evidence="2" type="ORF">COY37_00790</name>
</gene>
<evidence type="ECO:0000313" key="3">
    <source>
        <dbReference type="Proteomes" id="UP000230956"/>
    </source>
</evidence>
<reference evidence="3" key="1">
    <citation type="submission" date="2017-09" db="EMBL/GenBank/DDBJ databases">
        <title>Depth-based differentiation of microbial function through sediment-hosted aquifers and enrichment of novel symbionts in the deep terrestrial subsurface.</title>
        <authorList>
            <person name="Probst A.J."/>
            <person name="Ladd B."/>
            <person name="Jarett J.K."/>
            <person name="Geller-Mcgrath D.E."/>
            <person name="Sieber C.M.K."/>
            <person name="Emerson J.B."/>
            <person name="Anantharaman K."/>
            <person name="Thomas B.C."/>
            <person name="Malmstrom R."/>
            <person name="Stieglmeier M."/>
            <person name="Klingl A."/>
            <person name="Woyke T."/>
            <person name="Ryan C.M."/>
            <person name="Banfield J.F."/>
        </authorList>
    </citation>
    <scope>NUCLEOTIDE SEQUENCE [LARGE SCALE GENOMIC DNA]</scope>
</reference>
<dbReference type="EMBL" id="PFNG01000021">
    <property type="protein sequence ID" value="PIZ42271.1"/>
    <property type="molecule type" value="Genomic_DNA"/>
</dbReference>